<dbReference type="AlphaFoldDB" id="A0A7J6VR17"/>
<gene>
    <name evidence="3" type="ORF">FRX31_023205</name>
</gene>
<dbReference type="EMBL" id="JABWDY010028295">
    <property type="protein sequence ID" value="KAF5187207.1"/>
    <property type="molecule type" value="Genomic_DNA"/>
</dbReference>
<keyword evidence="4" id="KW-1185">Reference proteome</keyword>
<proteinExistence type="predicted"/>
<comment type="caution">
    <text evidence="3">The sequence shown here is derived from an EMBL/GenBank/DDBJ whole genome shotgun (WGS) entry which is preliminary data.</text>
</comment>
<evidence type="ECO:0000256" key="1">
    <source>
        <dbReference type="SAM" id="MobiDB-lite"/>
    </source>
</evidence>
<protein>
    <submittedName>
        <fullName evidence="3">Rna exonuclease</fullName>
    </submittedName>
</protein>
<keyword evidence="3" id="KW-0378">Hydrolase</keyword>
<organism evidence="3 4">
    <name type="scientific">Thalictrum thalictroides</name>
    <name type="common">Rue-anemone</name>
    <name type="synonym">Anemone thalictroides</name>
    <dbReference type="NCBI Taxonomy" id="46969"/>
    <lineage>
        <taxon>Eukaryota</taxon>
        <taxon>Viridiplantae</taxon>
        <taxon>Streptophyta</taxon>
        <taxon>Embryophyta</taxon>
        <taxon>Tracheophyta</taxon>
        <taxon>Spermatophyta</taxon>
        <taxon>Magnoliopsida</taxon>
        <taxon>Ranunculales</taxon>
        <taxon>Ranunculaceae</taxon>
        <taxon>Thalictroideae</taxon>
        <taxon>Thalictrum</taxon>
    </lineage>
</organism>
<keyword evidence="3" id="KW-0540">Nuclease</keyword>
<evidence type="ECO:0000313" key="4">
    <source>
        <dbReference type="Proteomes" id="UP000554482"/>
    </source>
</evidence>
<name>A0A7J6VR17_THATH</name>
<feature type="compositionally biased region" description="Basic residues" evidence="1">
    <location>
        <begin position="557"/>
        <end position="571"/>
    </location>
</feature>
<feature type="compositionally biased region" description="Polar residues" evidence="1">
    <location>
        <begin position="328"/>
        <end position="339"/>
    </location>
</feature>
<evidence type="ECO:0000313" key="3">
    <source>
        <dbReference type="EMBL" id="KAF5187207.1"/>
    </source>
</evidence>
<feature type="compositionally biased region" description="Polar residues" evidence="1">
    <location>
        <begin position="1"/>
        <end position="11"/>
    </location>
</feature>
<evidence type="ECO:0000259" key="2">
    <source>
        <dbReference type="Pfam" id="PF14111"/>
    </source>
</evidence>
<dbReference type="Pfam" id="PF14111">
    <property type="entry name" value="DUF4283"/>
    <property type="match status" value="1"/>
</dbReference>
<feature type="domain" description="DUF4283" evidence="2">
    <location>
        <begin position="100"/>
        <end position="176"/>
    </location>
</feature>
<feature type="region of interest" description="Disordered" evidence="1">
    <location>
        <begin position="287"/>
        <end position="351"/>
    </location>
</feature>
<feature type="region of interest" description="Disordered" evidence="1">
    <location>
        <begin position="1"/>
        <end position="40"/>
    </location>
</feature>
<dbReference type="Proteomes" id="UP000554482">
    <property type="component" value="Unassembled WGS sequence"/>
</dbReference>
<reference evidence="3 4" key="1">
    <citation type="submission" date="2020-06" db="EMBL/GenBank/DDBJ databases">
        <title>Transcriptomic and genomic resources for Thalictrum thalictroides and T. hernandezii: Facilitating candidate gene discovery in an emerging model plant lineage.</title>
        <authorList>
            <person name="Arias T."/>
            <person name="Riano-Pachon D.M."/>
            <person name="Di Stilio V.S."/>
        </authorList>
    </citation>
    <scope>NUCLEOTIDE SEQUENCE [LARGE SCALE GENOMIC DNA]</scope>
    <source>
        <strain evidence="4">cv. WT478/WT964</strain>
        <tissue evidence="3">Leaves</tissue>
    </source>
</reference>
<sequence>MDSSLSHTASTHPHPLDKPPLPISFLDQPAPPSSEAPGEGSNVVALPTVVSLPLKTPSWSGLFQGNATKLKTTLDHVDTFVKDGVVEIPESIVEEGVSIWKDYIVGFFIEQRLPYPLVKESLAKQWKIKGSYSMVADRDIFYFKFLDESDRQLVLEIGPIFIGGKLFVVRPWTQEVEKLRKDVKTIPIWANLYNIPKELWSEKGLSYLASLMGKPVCLDEATAKRERLNFARVCIEVNLDFTFKTNWQYKMGDESIREFVVEYPWKPAVCTKCNTFGHSLQRCQKKSEGPWIPPRRTRRFERGQPSNQTQRFERGQPSTRYVPKAVQPSATKPTNSGEGVQQPLEKGKAVSTTPVLSNRFQALNEDIEENNEDEDTSNVLVASPISNSIAEPINIEFDQAIVAIDSSVAQMQENDGITEPALQIEVVVPAFAINDIESEVEIVEKTPTNEVGPASEHELVKIYASAEEIQQFNAERERYAIESDGESLSSLEEDIDDELEPEYFKDHLDGDPKLLPIEQVLAKSAKEPETTITTTSKKKVAYTEGSSKTAMPESTARKARGRPKGSGKSKA</sequence>
<dbReference type="InterPro" id="IPR040256">
    <property type="entry name" value="At4g02000-like"/>
</dbReference>
<keyword evidence="3" id="KW-0269">Exonuclease</keyword>
<dbReference type="PANTHER" id="PTHR31286">
    <property type="entry name" value="GLYCINE-RICH CELL WALL STRUCTURAL PROTEIN 1.8-LIKE"/>
    <property type="match status" value="1"/>
</dbReference>
<dbReference type="OrthoDB" id="1461560at2759"/>
<dbReference type="InterPro" id="IPR025558">
    <property type="entry name" value="DUF4283"/>
</dbReference>
<feature type="region of interest" description="Disordered" evidence="1">
    <location>
        <begin position="523"/>
        <end position="571"/>
    </location>
</feature>
<accession>A0A7J6VR17</accession>
<dbReference type="PANTHER" id="PTHR31286:SF165">
    <property type="entry name" value="DUF4283 DOMAIN-CONTAINING PROTEIN"/>
    <property type="match status" value="1"/>
</dbReference>
<dbReference type="GO" id="GO:0004527">
    <property type="term" value="F:exonuclease activity"/>
    <property type="evidence" value="ECO:0007669"/>
    <property type="project" value="UniProtKB-KW"/>
</dbReference>